<dbReference type="PANTHER" id="PTHR21522:SF58">
    <property type="entry name" value="AGAP000074-PA"/>
    <property type="match status" value="1"/>
</dbReference>
<evidence type="ECO:0000256" key="8">
    <source>
        <dbReference type="ARBA" id="ARBA00023065"/>
    </source>
</evidence>
<dbReference type="AlphaFoldDB" id="A0AAD9KY55"/>
<reference evidence="12" key="1">
    <citation type="journal article" date="2023" name="Mol. Biol. Evol.">
        <title>Third-Generation Sequencing Reveals the Adaptive Role of the Epigenome in Three Deep-Sea Polychaetes.</title>
        <authorList>
            <person name="Perez M."/>
            <person name="Aroh O."/>
            <person name="Sun Y."/>
            <person name="Lan Y."/>
            <person name="Juniper S.K."/>
            <person name="Young C.R."/>
            <person name="Angers B."/>
            <person name="Qian P.Y."/>
        </authorList>
    </citation>
    <scope>NUCLEOTIDE SEQUENCE</scope>
    <source>
        <strain evidence="12">R07B-5</strain>
    </source>
</reference>
<dbReference type="GO" id="GO:0005886">
    <property type="term" value="C:plasma membrane"/>
    <property type="evidence" value="ECO:0007669"/>
    <property type="project" value="UniProtKB-SubCell"/>
</dbReference>
<evidence type="ECO:0000256" key="7">
    <source>
        <dbReference type="ARBA" id="ARBA00022989"/>
    </source>
</evidence>
<sequence length="97" mass="11215">MQRCAATEKERREKPGRAIVTFLLIVNLALWILRTFQVKTIALEDHLEFYGVPAWPIILNINLPLMLFFRFHSSVCLADIWMAAYIADEKSIRPVGL</sequence>
<evidence type="ECO:0000313" key="12">
    <source>
        <dbReference type="EMBL" id="KAK2178963.1"/>
    </source>
</evidence>
<gene>
    <name evidence="12" type="ORF">NP493_521g00004</name>
</gene>
<keyword evidence="13" id="KW-1185">Reference proteome</keyword>
<organism evidence="12 13">
    <name type="scientific">Ridgeia piscesae</name>
    <name type="common">Tubeworm</name>
    <dbReference type="NCBI Taxonomy" id="27915"/>
    <lineage>
        <taxon>Eukaryota</taxon>
        <taxon>Metazoa</taxon>
        <taxon>Spiralia</taxon>
        <taxon>Lophotrochozoa</taxon>
        <taxon>Annelida</taxon>
        <taxon>Polychaeta</taxon>
        <taxon>Sedentaria</taxon>
        <taxon>Canalipalpata</taxon>
        <taxon>Sabellida</taxon>
        <taxon>Siboglinidae</taxon>
        <taxon>Ridgeia</taxon>
    </lineage>
</organism>
<keyword evidence="10" id="KW-0407">Ion channel</keyword>
<keyword evidence="8" id="KW-0406">Ion transport</keyword>
<protein>
    <submittedName>
        <fullName evidence="12">Uncharacterized protein</fullName>
    </submittedName>
</protein>
<keyword evidence="9 11" id="KW-0472">Membrane</keyword>
<evidence type="ECO:0000256" key="3">
    <source>
        <dbReference type="ARBA" id="ARBA00022448"/>
    </source>
</evidence>
<accession>A0AAD9KY55</accession>
<dbReference type="EMBL" id="JAODUO010000521">
    <property type="protein sequence ID" value="KAK2178963.1"/>
    <property type="molecule type" value="Genomic_DNA"/>
</dbReference>
<dbReference type="PANTHER" id="PTHR21522">
    <property type="entry name" value="PROTON CHANNEL OTOP"/>
    <property type="match status" value="1"/>
</dbReference>
<evidence type="ECO:0000256" key="6">
    <source>
        <dbReference type="ARBA" id="ARBA00022781"/>
    </source>
</evidence>
<name>A0AAD9KY55_RIDPI</name>
<evidence type="ECO:0000256" key="1">
    <source>
        <dbReference type="ARBA" id="ARBA00004651"/>
    </source>
</evidence>
<evidence type="ECO:0000256" key="10">
    <source>
        <dbReference type="ARBA" id="ARBA00023303"/>
    </source>
</evidence>
<comment type="similarity">
    <text evidence="2">Belongs to the otopetrin family.</text>
</comment>
<dbReference type="GO" id="GO:0015252">
    <property type="term" value="F:proton channel activity"/>
    <property type="evidence" value="ECO:0007669"/>
    <property type="project" value="InterPro"/>
</dbReference>
<feature type="transmembrane region" description="Helical" evidence="11">
    <location>
        <begin position="18"/>
        <end position="37"/>
    </location>
</feature>
<evidence type="ECO:0000256" key="5">
    <source>
        <dbReference type="ARBA" id="ARBA00022692"/>
    </source>
</evidence>
<comment type="caution">
    <text evidence="12">The sequence shown here is derived from an EMBL/GenBank/DDBJ whole genome shotgun (WGS) entry which is preliminary data.</text>
</comment>
<keyword evidence="7 11" id="KW-1133">Transmembrane helix</keyword>
<comment type="subcellular location">
    <subcellularLocation>
        <location evidence="1">Cell membrane</location>
        <topology evidence="1">Multi-pass membrane protein</topology>
    </subcellularLocation>
</comment>
<dbReference type="InterPro" id="IPR004878">
    <property type="entry name" value="Otopetrin"/>
</dbReference>
<evidence type="ECO:0000256" key="9">
    <source>
        <dbReference type="ARBA" id="ARBA00023136"/>
    </source>
</evidence>
<evidence type="ECO:0000313" key="13">
    <source>
        <dbReference type="Proteomes" id="UP001209878"/>
    </source>
</evidence>
<keyword evidence="4" id="KW-1003">Cell membrane</keyword>
<proteinExistence type="inferred from homology"/>
<feature type="transmembrane region" description="Helical" evidence="11">
    <location>
        <begin position="49"/>
        <end position="69"/>
    </location>
</feature>
<keyword evidence="3" id="KW-0813">Transport</keyword>
<evidence type="ECO:0000256" key="11">
    <source>
        <dbReference type="SAM" id="Phobius"/>
    </source>
</evidence>
<keyword evidence="6" id="KW-0375">Hydrogen ion transport</keyword>
<evidence type="ECO:0000256" key="4">
    <source>
        <dbReference type="ARBA" id="ARBA00022475"/>
    </source>
</evidence>
<keyword evidence="5 11" id="KW-0812">Transmembrane</keyword>
<dbReference type="Pfam" id="PF03189">
    <property type="entry name" value="Otopetrin"/>
    <property type="match status" value="1"/>
</dbReference>
<dbReference type="Proteomes" id="UP001209878">
    <property type="component" value="Unassembled WGS sequence"/>
</dbReference>
<evidence type="ECO:0000256" key="2">
    <source>
        <dbReference type="ARBA" id="ARBA00006513"/>
    </source>
</evidence>